<dbReference type="EMBL" id="CP040098">
    <property type="protein sequence ID" value="QCQ22331.1"/>
    <property type="molecule type" value="Genomic_DNA"/>
</dbReference>
<accession>A0A4V1ERP2</accession>
<dbReference type="OrthoDB" id="9798158at2"/>
<sequence>MRFIEILWRQQYAKKIIHEHHVELAEVEEVLSGKPFVRLQERGRRKGEDLYVVYGQTAAGRYIVAFIVHKGRGVAMPISARDMTRKERGYYASQR</sequence>
<organism evidence="1 2">
    <name type="scientific">Desulfoglaeba alkanexedens ALDC</name>
    <dbReference type="NCBI Taxonomy" id="980445"/>
    <lineage>
        <taxon>Bacteria</taxon>
        <taxon>Pseudomonadati</taxon>
        <taxon>Thermodesulfobacteriota</taxon>
        <taxon>Syntrophobacteria</taxon>
        <taxon>Syntrophobacterales</taxon>
        <taxon>Syntrophobacteraceae</taxon>
        <taxon>Desulfoglaeba</taxon>
    </lineage>
</organism>
<protein>
    <submittedName>
        <fullName evidence="1">BrnT family toxin</fullName>
    </submittedName>
</protein>
<name>A0A4V1ERP2_9BACT</name>
<dbReference type="InterPro" id="IPR038573">
    <property type="entry name" value="BrnT_sf"/>
</dbReference>
<evidence type="ECO:0000313" key="2">
    <source>
        <dbReference type="Proteomes" id="UP000298602"/>
    </source>
</evidence>
<dbReference type="KEGG" id="dax:FDQ92_09275"/>
<dbReference type="RefSeq" id="WP_137424418.1">
    <property type="nucleotide sequence ID" value="NZ_CP040098.1"/>
</dbReference>
<dbReference type="Gene3D" id="3.10.450.530">
    <property type="entry name" value="Ribonuclease toxin, BrnT, of type II toxin-antitoxin system"/>
    <property type="match status" value="1"/>
</dbReference>
<dbReference type="InterPro" id="IPR007460">
    <property type="entry name" value="BrnT_toxin"/>
</dbReference>
<reference evidence="1 2" key="1">
    <citation type="submission" date="2019-05" db="EMBL/GenBank/DDBJ databases">
        <title>The Complete Genome Sequence of the n-alkane-degrading Desulfoglaeba alkanexedens ALDC reveals multiple alkylsuccinate synthase gene clusters.</title>
        <authorList>
            <person name="Callaghan A.V."/>
            <person name="Davidova I.A."/>
            <person name="Duncan K.E."/>
            <person name="Morris B."/>
            <person name="McInerney M.J."/>
        </authorList>
    </citation>
    <scope>NUCLEOTIDE SEQUENCE [LARGE SCALE GENOMIC DNA]</scope>
    <source>
        <strain evidence="1 2">ALDC</strain>
    </source>
</reference>
<keyword evidence="2" id="KW-1185">Reference proteome</keyword>
<proteinExistence type="predicted"/>
<gene>
    <name evidence="1" type="ORF">FDQ92_09275</name>
</gene>
<dbReference type="AlphaFoldDB" id="A0A4V1ERP2"/>
<dbReference type="Proteomes" id="UP000298602">
    <property type="component" value="Chromosome"/>
</dbReference>
<reference evidence="1 2" key="2">
    <citation type="submission" date="2019-05" db="EMBL/GenBank/DDBJ databases">
        <authorList>
            <person name="Suflita J.M."/>
            <person name="Marks C.R."/>
        </authorList>
    </citation>
    <scope>NUCLEOTIDE SEQUENCE [LARGE SCALE GENOMIC DNA]</scope>
    <source>
        <strain evidence="1 2">ALDC</strain>
    </source>
</reference>
<dbReference type="Pfam" id="PF04365">
    <property type="entry name" value="BrnT_toxin"/>
    <property type="match status" value="1"/>
</dbReference>
<evidence type="ECO:0000313" key="1">
    <source>
        <dbReference type="EMBL" id="QCQ22331.1"/>
    </source>
</evidence>